<keyword evidence="2" id="KW-1185">Reference proteome</keyword>
<protein>
    <submittedName>
        <fullName evidence="1">Uncharacterized protein</fullName>
    </submittedName>
</protein>
<dbReference type="Proteomes" id="UP001595906">
    <property type="component" value="Unassembled WGS sequence"/>
</dbReference>
<organism evidence="1 2">
    <name type="scientific">Parasediminibacterium paludis</name>
    <dbReference type="NCBI Taxonomy" id="908966"/>
    <lineage>
        <taxon>Bacteria</taxon>
        <taxon>Pseudomonadati</taxon>
        <taxon>Bacteroidota</taxon>
        <taxon>Chitinophagia</taxon>
        <taxon>Chitinophagales</taxon>
        <taxon>Chitinophagaceae</taxon>
        <taxon>Parasediminibacterium</taxon>
    </lineage>
</organism>
<proteinExistence type="predicted"/>
<evidence type="ECO:0000313" key="1">
    <source>
        <dbReference type="EMBL" id="MFC4232337.1"/>
    </source>
</evidence>
<evidence type="ECO:0000313" key="2">
    <source>
        <dbReference type="Proteomes" id="UP001595906"/>
    </source>
</evidence>
<dbReference type="RefSeq" id="WP_379014151.1">
    <property type="nucleotide sequence ID" value="NZ_JBHSDC010000022.1"/>
</dbReference>
<gene>
    <name evidence="1" type="ORF">ACFOW1_10575</name>
</gene>
<sequence length="43" mass="5020">MDLSALDILPDWDDERFKRDSSSEGDKWKTDEADAIAKNMYLQ</sequence>
<dbReference type="EMBL" id="JBHSDC010000022">
    <property type="protein sequence ID" value="MFC4232337.1"/>
    <property type="molecule type" value="Genomic_DNA"/>
</dbReference>
<comment type="caution">
    <text evidence="1">The sequence shown here is derived from an EMBL/GenBank/DDBJ whole genome shotgun (WGS) entry which is preliminary data.</text>
</comment>
<name>A0ABV8PWB1_9BACT</name>
<accession>A0ABV8PWB1</accession>
<reference evidence="2" key="1">
    <citation type="journal article" date="2019" name="Int. J. Syst. Evol. Microbiol.">
        <title>The Global Catalogue of Microorganisms (GCM) 10K type strain sequencing project: providing services to taxonomists for standard genome sequencing and annotation.</title>
        <authorList>
            <consortium name="The Broad Institute Genomics Platform"/>
            <consortium name="The Broad Institute Genome Sequencing Center for Infectious Disease"/>
            <person name="Wu L."/>
            <person name="Ma J."/>
        </authorList>
    </citation>
    <scope>NUCLEOTIDE SEQUENCE [LARGE SCALE GENOMIC DNA]</scope>
    <source>
        <strain evidence="2">CECT 8010</strain>
    </source>
</reference>